<feature type="region of interest" description="Disordered" evidence="1">
    <location>
        <begin position="29"/>
        <end position="68"/>
    </location>
</feature>
<evidence type="ECO:0000313" key="2">
    <source>
        <dbReference type="EMBL" id="DAD27041.1"/>
    </source>
</evidence>
<sequence>MTIPELKVRTRKLSVGGFVLVASPRRRKVAAQSRREQAGSSRSVQEDENERGLKDKQKEANPNSQNTAQDWIITIKERTFNYLIEVSCVRFCL</sequence>
<evidence type="ECO:0000256" key="1">
    <source>
        <dbReference type="SAM" id="MobiDB-lite"/>
    </source>
</evidence>
<evidence type="ECO:0000313" key="3">
    <source>
        <dbReference type="Proteomes" id="UP000607653"/>
    </source>
</evidence>
<dbReference type="EMBL" id="DUZY01000002">
    <property type="protein sequence ID" value="DAD27041.1"/>
    <property type="molecule type" value="Genomic_DNA"/>
</dbReference>
<protein>
    <submittedName>
        <fullName evidence="2">Uncharacterized protein</fullName>
    </submittedName>
</protein>
<feature type="compositionally biased region" description="Basic and acidic residues" evidence="1">
    <location>
        <begin position="50"/>
        <end position="59"/>
    </location>
</feature>
<organism evidence="2 3">
    <name type="scientific">Nelumbo nucifera</name>
    <name type="common">Sacred lotus</name>
    <dbReference type="NCBI Taxonomy" id="4432"/>
    <lineage>
        <taxon>Eukaryota</taxon>
        <taxon>Viridiplantae</taxon>
        <taxon>Streptophyta</taxon>
        <taxon>Embryophyta</taxon>
        <taxon>Tracheophyta</taxon>
        <taxon>Spermatophyta</taxon>
        <taxon>Magnoliopsida</taxon>
        <taxon>Proteales</taxon>
        <taxon>Nelumbonaceae</taxon>
        <taxon>Nelumbo</taxon>
    </lineage>
</organism>
<keyword evidence="3" id="KW-1185">Reference proteome</keyword>
<accession>A0A822Y5Y6</accession>
<name>A0A822Y5Y6_NELNU</name>
<gene>
    <name evidence="2" type="ORF">HUJ06_028509</name>
</gene>
<proteinExistence type="predicted"/>
<dbReference type="Proteomes" id="UP000607653">
    <property type="component" value="Unassembled WGS sequence"/>
</dbReference>
<reference evidence="2 3" key="1">
    <citation type="journal article" date="2020" name="Mol. Biol. Evol.">
        <title>Distinct Expression and Methylation Patterns for Genes with Different Fates following a Single Whole-Genome Duplication in Flowering Plants.</title>
        <authorList>
            <person name="Shi T."/>
            <person name="Rahmani R.S."/>
            <person name="Gugger P.F."/>
            <person name="Wang M."/>
            <person name="Li H."/>
            <person name="Zhang Y."/>
            <person name="Li Z."/>
            <person name="Wang Q."/>
            <person name="Van de Peer Y."/>
            <person name="Marchal K."/>
            <person name="Chen J."/>
        </authorList>
    </citation>
    <scope>NUCLEOTIDE SEQUENCE [LARGE SCALE GENOMIC DNA]</scope>
    <source>
        <tissue evidence="2">Leaf</tissue>
    </source>
</reference>
<comment type="caution">
    <text evidence="2">The sequence shown here is derived from an EMBL/GenBank/DDBJ whole genome shotgun (WGS) entry which is preliminary data.</text>
</comment>
<dbReference type="AlphaFoldDB" id="A0A822Y5Y6"/>